<gene>
    <name evidence="3" type="ORF">EGYM00392_LOCUS47988</name>
</gene>
<dbReference type="AlphaFoldDB" id="A0A7S1J9D3"/>
<keyword evidence="2" id="KW-0159">Chromosome partition</keyword>
<dbReference type="SUPFAM" id="SSF117916">
    <property type="entry name" value="Fe-S cluster assembly (FSCA) domain-like"/>
    <property type="match status" value="1"/>
</dbReference>
<dbReference type="InterPro" id="IPR034904">
    <property type="entry name" value="FSCA_dom_sf"/>
</dbReference>
<dbReference type="EMBL" id="HBGA01129704">
    <property type="protein sequence ID" value="CAD9036831.1"/>
    <property type="molecule type" value="Transcribed_RNA"/>
</dbReference>
<dbReference type="PANTHER" id="PTHR12377:SF2">
    <property type="entry name" value="CYTOSOLIC IRON-SULFUR ASSEMBLY COMPONENT 2A"/>
    <property type="match status" value="1"/>
</dbReference>
<proteinExistence type="inferred from homology"/>
<name>A0A7S1J9D3_9EUGL</name>
<protein>
    <recommendedName>
        <fullName evidence="4">MIP18 family-like domain-containing protein</fullName>
    </recommendedName>
</protein>
<sequence length="164" mass="18287">MLDNPAPVVTLCPTTTDEPPSDGFDAADVLSIIGPIRDPEHPFSLAQLEVVSKDNIQVHVQPKESFGGGQRMQDEGRIRIVLKPTVAHCSFINHIALCIHARLQDYLPPDIHWKLDLGLVPGSHDRELEVVKQINDKERVCAALENPHLMKEVERCIDDDACIF</sequence>
<evidence type="ECO:0000256" key="2">
    <source>
        <dbReference type="ARBA" id="ARBA00022829"/>
    </source>
</evidence>
<dbReference type="PANTHER" id="PTHR12377">
    <property type="entry name" value="CYTOSOLIC IRON-SULFUR ASSEMBLY COMPONENT 2B-RELATED"/>
    <property type="match status" value="1"/>
</dbReference>
<dbReference type="InterPro" id="IPR039796">
    <property type="entry name" value="MIP18"/>
</dbReference>
<accession>A0A7S1J9D3</accession>
<dbReference type="Gene3D" id="6.10.250.1280">
    <property type="match status" value="1"/>
</dbReference>
<evidence type="ECO:0000313" key="3">
    <source>
        <dbReference type="EMBL" id="CAD9036831.1"/>
    </source>
</evidence>
<evidence type="ECO:0008006" key="4">
    <source>
        <dbReference type="Google" id="ProtNLM"/>
    </source>
</evidence>
<dbReference type="GO" id="GO:0051604">
    <property type="term" value="P:protein maturation"/>
    <property type="evidence" value="ECO:0007669"/>
    <property type="project" value="InterPro"/>
</dbReference>
<organism evidence="3">
    <name type="scientific">Eutreptiella gymnastica</name>
    <dbReference type="NCBI Taxonomy" id="73025"/>
    <lineage>
        <taxon>Eukaryota</taxon>
        <taxon>Discoba</taxon>
        <taxon>Euglenozoa</taxon>
        <taxon>Euglenida</taxon>
        <taxon>Spirocuta</taxon>
        <taxon>Euglenophyceae</taxon>
        <taxon>Eutreptiales</taxon>
        <taxon>Eutreptiaceae</taxon>
        <taxon>Eutreptiella</taxon>
    </lineage>
</organism>
<reference evidence="3" key="1">
    <citation type="submission" date="2021-01" db="EMBL/GenBank/DDBJ databases">
        <authorList>
            <person name="Corre E."/>
            <person name="Pelletier E."/>
            <person name="Niang G."/>
            <person name="Scheremetjew M."/>
            <person name="Finn R."/>
            <person name="Kale V."/>
            <person name="Holt S."/>
            <person name="Cochrane G."/>
            <person name="Meng A."/>
            <person name="Brown T."/>
            <person name="Cohen L."/>
        </authorList>
    </citation>
    <scope>NUCLEOTIDE SEQUENCE</scope>
    <source>
        <strain evidence="3">NIES-381</strain>
    </source>
</reference>
<evidence type="ECO:0000256" key="1">
    <source>
        <dbReference type="ARBA" id="ARBA00010381"/>
    </source>
</evidence>
<dbReference type="Gene3D" id="3.30.300.130">
    <property type="entry name" value="Fe-S cluster assembly (FSCA)"/>
    <property type="match status" value="1"/>
</dbReference>
<dbReference type="GO" id="GO:0007059">
    <property type="term" value="P:chromosome segregation"/>
    <property type="evidence" value="ECO:0007669"/>
    <property type="project" value="UniProtKB-KW"/>
</dbReference>
<comment type="similarity">
    <text evidence="1">Belongs to the MIP18 family.</text>
</comment>